<proteinExistence type="predicted"/>
<feature type="chain" id="PRO_5002605579" evidence="1">
    <location>
        <begin position="28"/>
        <end position="104"/>
    </location>
</feature>
<evidence type="ECO:0000313" key="2">
    <source>
        <dbReference type="EMBL" id="ACI61904.1"/>
    </source>
</evidence>
<accession>A0A0H3C1Q4</accession>
<dbReference type="EMBL" id="CP000829">
    <property type="protein sequence ID" value="ACI61904.1"/>
    <property type="molecule type" value="Genomic_DNA"/>
</dbReference>
<name>A0A0H3C1Q4_STRPZ</name>
<dbReference type="AlphaFoldDB" id="A0A0H3C1Q4"/>
<protein>
    <submittedName>
        <fullName evidence="2">Uncharacterized protein</fullName>
    </submittedName>
</protein>
<dbReference type="KEGG" id="soz:Spy49_1649c"/>
<organism evidence="2 3">
    <name type="scientific">Streptococcus pyogenes serotype M49 (strain NZ131)</name>
    <dbReference type="NCBI Taxonomy" id="471876"/>
    <lineage>
        <taxon>Bacteria</taxon>
        <taxon>Bacillati</taxon>
        <taxon>Bacillota</taxon>
        <taxon>Bacilli</taxon>
        <taxon>Lactobacillales</taxon>
        <taxon>Streptococcaceae</taxon>
        <taxon>Streptococcus</taxon>
    </lineage>
</organism>
<gene>
    <name evidence="2" type="ordered locus">Spy49_1649c</name>
</gene>
<sequence length="104" mass="11917">MKKTLLLSAAALMVASTTALTTHSVNAQSYSSRTYLKQDGTQNIRQAREAAQLKIRNLLKTYDVTDDNEYKSYYTYYLRQARAGRDVNAINHVIDELEKVLKER</sequence>
<feature type="signal peptide" evidence="1">
    <location>
        <begin position="1"/>
        <end position="27"/>
    </location>
</feature>
<dbReference type="Proteomes" id="UP000001039">
    <property type="component" value="Chromosome"/>
</dbReference>
<evidence type="ECO:0000313" key="3">
    <source>
        <dbReference type="Proteomes" id="UP000001039"/>
    </source>
</evidence>
<keyword evidence="1" id="KW-0732">Signal</keyword>
<reference evidence="2 3" key="1">
    <citation type="journal article" date="2008" name="J. Bacteriol.">
        <title>Genome sequence of a nephritogenic and highly transformable M49 strain of Streptococcus pyogenes.</title>
        <authorList>
            <person name="McShan W.M."/>
            <person name="Ferretti J.J."/>
            <person name="Karasawa T."/>
            <person name="Suvorov A.N."/>
            <person name="Lin S."/>
            <person name="Qin B."/>
            <person name="Jia H."/>
            <person name="Kenton S."/>
            <person name="Najar F."/>
            <person name="Wu H."/>
            <person name="Scott J."/>
            <person name="Roe B.A."/>
            <person name="Savic D.J."/>
        </authorList>
    </citation>
    <scope>NUCLEOTIDE SEQUENCE [LARGE SCALE GENOMIC DNA]</scope>
    <source>
        <strain evidence="2 3">NZ131</strain>
    </source>
</reference>
<evidence type="ECO:0000256" key="1">
    <source>
        <dbReference type="SAM" id="SignalP"/>
    </source>
</evidence>
<dbReference type="HOGENOM" id="CLU_176348_0_0_9"/>